<evidence type="ECO:0000259" key="8">
    <source>
        <dbReference type="Pfam" id="PF01656"/>
    </source>
</evidence>
<feature type="site" description="Increases nucleophilicity of active site Cys" evidence="7">
    <location>
        <position position="435"/>
    </location>
</feature>
<dbReference type="InterPro" id="IPR027417">
    <property type="entry name" value="P-loop_NTPase"/>
</dbReference>
<reference evidence="10 11" key="1">
    <citation type="journal article" date="2016" name="Int. J. Syst. Evol. Microbiol.">
        <title>Descriptions of Anaerotaenia torta gen. nov., sp. nov. and Anaerocolumna cellulosilytica gen. nov., sp. nov. isolated from a methanogenic reactor of cattle waste.</title>
        <authorList>
            <person name="Uek A."/>
            <person name="Ohtaki Y."/>
            <person name="Kaku N."/>
            <person name="Ueki K."/>
        </authorList>
    </citation>
    <scope>NUCLEOTIDE SEQUENCE [LARGE SCALE GENOMIC DNA]</scope>
    <source>
        <strain evidence="10 11">SN021</strain>
    </source>
</reference>
<keyword evidence="4 7" id="KW-0067">ATP-binding</keyword>
<dbReference type="EMBL" id="AP023367">
    <property type="protein sequence ID" value="BCJ96395.1"/>
    <property type="molecule type" value="Genomic_DNA"/>
</dbReference>
<dbReference type="InterPro" id="IPR002586">
    <property type="entry name" value="CobQ/CobB/MinD/ParA_Nub-bd_dom"/>
</dbReference>
<dbReference type="NCBIfam" id="NF002204">
    <property type="entry name" value="PRK01077.1"/>
    <property type="match status" value="1"/>
</dbReference>
<keyword evidence="7" id="KW-0169">Cobalamin biosynthesis</keyword>
<evidence type="ECO:0000313" key="10">
    <source>
        <dbReference type="EMBL" id="BCJ96395.1"/>
    </source>
</evidence>
<keyword evidence="11" id="KW-1185">Reference proteome</keyword>
<dbReference type="PANTHER" id="PTHR43873">
    <property type="entry name" value="COBYRINATE A,C-DIAMIDE SYNTHASE"/>
    <property type="match status" value="1"/>
</dbReference>
<evidence type="ECO:0000259" key="9">
    <source>
        <dbReference type="Pfam" id="PF07685"/>
    </source>
</evidence>
<dbReference type="Proteomes" id="UP000515561">
    <property type="component" value="Chromosome"/>
</dbReference>
<evidence type="ECO:0000256" key="3">
    <source>
        <dbReference type="ARBA" id="ARBA00022741"/>
    </source>
</evidence>
<keyword evidence="5 7" id="KW-0460">Magnesium</keyword>
<dbReference type="GO" id="GO:0009236">
    <property type="term" value="P:cobalamin biosynthetic process"/>
    <property type="evidence" value="ECO:0007669"/>
    <property type="project" value="UniProtKB-UniRule"/>
</dbReference>
<dbReference type="InterPro" id="IPR004484">
    <property type="entry name" value="CbiA/CobB_synth"/>
</dbReference>
<dbReference type="InterPro" id="IPR011698">
    <property type="entry name" value="GATase_3"/>
</dbReference>
<dbReference type="Gene3D" id="3.40.50.880">
    <property type="match status" value="1"/>
</dbReference>
<keyword evidence="2 7" id="KW-0436">Ligase</keyword>
<dbReference type="Gene3D" id="3.40.50.300">
    <property type="entry name" value="P-loop containing nucleotide triphosphate hydrolases"/>
    <property type="match status" value="1"/>
</dbReference>
<name>A0A6S6RBJ4_9FIRM</name>
<evidence type="ECO:0000256" key="5">
    <source>
        <dbReference type="ARBA" id="ARBA00022842"/>
    </source>
</evidence>
<evidence type="ECO:0000313" key="11">
    <source>
        <dbReference type="Proteomes" id="UP000515561"/>
    </source>
</evidence>
<dbReference type="GO" id="GO:0042242">
    <property type="term" value="F:cobyrinic acid a,c-diamide synthase activity"/>
    <property type="evidence" value="ECO:0007669"/>
    <property type="project" value="UniProtKB-UniRule"/>
</dbReference>
<dbReference type="Pfam" id="PF01656">
    <property type="entry name" value="CbiA"/>
    <property type="match status" value="1"/>
</dbReference>
<dbReference type="UniPathway" id="UPA00148">
    <property type="reaction ID" value="UER00231"/>
</dbReference>
<feature type="domain" description="CobB/CobQ-like glutamine amidotransferase" evidence="9">
    <location>
        <begin position="252"/>
        <end position="438"/>
    </location>
</feature>
<dbReference type="HAMAP" id="MF_00027">
    <property type="entry name" value="CobB_CbiA"/>
    <property type="match status" value="1"/>
</dbReference>
<feature type="domain" description="CobQ/CobB/MinD/ParA nucleotide binding" evidence="8">
    <location>
        <begin position="9"/>
        <end position="192"/>
    </location>
</feature>
<evidence type="ECO:0000256" key="2">
    <source>
        <dbReference type="ARBA" id="ARBA00022598"/>
    </source>
</evidence>
<dbReference type="AlphaFoldDB" id="A0A6S6RBJ4"/>
<protein>
    <recommendedName>
        <fullName evidence="7">Cobyrinate a,c-diamide synthase</fullName>
        <ecNumber evidence="7">6.3.5.11</ecNumber>
    </recommendedName>
    <alternativeName>
        <fullName evidence="7">Cobyrinic acid a,c-diamide synthetase</fullName>
    </alternativeName>
</protein>
<dbReference type="SUPFAM" id="SSF52317">
    <property type="entry name" value="Class I glutamine amidotransferase-like"/>
    <property type="match status" value="1"/>
</dbReference>
<comment type="miscellaneous">
    <text evidence="7">The a and c carboxylates of cobyrinate are activated for nucleophilic attack via formation of a phosphorylated intermediate by ATP. CbiA catalyzes first the amidation of the c-carboxylate, and then that of the a-carboxylate.</text>
</comment>
<dbReference type="PANTHER" id="PTHR43873:SF1">
    <property type="entry name" value="COBYRINATE A,C-DIAMIDE SYNTHASE"/>
    <property type="match status" value="1"/>
</dbReference>
<comment type="function">
    <text evidence="7">Catalyzes the ATP-dependent amidation of the two carboxylate groups at positions a and c of cobyrinate, using either L-glutamine or ammonia as the nitrogen source.</text>
</comment>
<gene>
    <name evidence="10" type="primary">cobB</name>
    <name evidence="7" type="synonym">cbiA</name>
    <name evidence="10" type="ORF">acsn021_39640</name>
</gene>
<dbReference type="PROSITE" id="PS51274">
    <property type="entry name" value="GATASE_COBBQ"/>
    <property type="match status" value="1"/>
</dbReference>
<evidence type="ECO:0000256" key="1">
    <source>
        <dbReference type="ARBA" id="ARBA00001946"/>
    </source>
</evidence>
<feature type="active site" description="Nucleophile" evidence="7">
    <location>
        <position position="335"/>
    </location>
</feature>
<keyword evidence="3 7" id="KW-0547">Nucleotide-binding</keyword>
<dbReference type="RefSeq" id="WP_243182306.1">
    <property type="nucleotide sequence ID" value="NZ_AP023367.1"/>
</dbReference>
<dbReference type="KEGG" id="acel:acsn021_39640"/>
<comment type="catalytic activity">
    <reaction evidence="7">
        <text>cob(II)yrinate + 2 L-glutamine + 2 ATP + 2 H2O = cob(II)yrinate a,c diamide + 2 L-glutamate + 2 ADP + 2 phosphate + 2 H(+)</text>
        <dbReference type="Rhea" id="RHEA:26289"/>
        <dbReference type="ChEBI" id="CHEBI:15377"/>
        <dbReference type="ChEBI" id="CHEBI:15378"/>
        <dbReference type="ChEBI" id="CHEBI:29985"/>
        <dbReference type="ChEBI" id="CHEBI:30616"/>
        <dbReference type="ChEBI" id="CHEBI:43474"/>
        <dbReference type="ChEBI" id="CHEBI:58359"/>
        <dbReference type="ChEBI" id="CHEBI:58537"/>
        <dbReference type="ChEBI" id="CHEBI:58894"/>
        <dbReference type="ChEBI" id="CHEBI:456216"/>
        <dbReference type="EC" id="6.3.5.11"/>
    </reaction>
</comment>
<dbReference type="NCBIfam" id="TIGR00379">
    <property type="entry name" value="cobB"/>
    <property type="match status" value="1"/>
</dbReference>
<comment type="cofactor">
    <cofactor evidence="1 7">
        <name>Mg(2+)</name>
        <dbReference type="ChEBI" id="CHEBI:18420"/>
    </cofactor>
</comment>
<comment type="similarity">
    <text evidence="7">Belongs to the CobB/CbiA family.</text>
</comment>
<evidence type="ECO:0000256" key="4">
    <source>
        <dbReference type="ARBA" id="ARBA00022840"/>
    </source>
</evidence>
<dbReference type="EC" id="6.3.5.11" evidence="7"/>
<sequence>MQQRKINRIMFAGTKSGSGKTTITCGILQCLIDNGLSVSSFKSGPDYIDPMFHSKVLGTKSGNLDGYFTESEVLKEILYRNSVDTDISVLEGVMGYYDGIGFTDMASSYALAAQTNTPVILIVDAKGMGCSIGAVLKGFLEFRKDSFIKGVIFNRLPASLYLQAKQMAEAEGIKCFGYVPSLKNMELKSRHLGLVTAQEIKDLQDFIKGLAEELKKTLDIDGIITLAGQAESIESIDLEEDGSVVSRIPKIKIAVAMDKAFCFYYKENFQLLEELGCELIYFSPINDKKLPEHVSGLLLGGGYPEIYAKALSENTSMLKEIKEKLSAGLPAIAECGGFMYLHESLKDIEEKEYPMVGFLSGTSFMTGRLQRFGYIEMKAKKDNLLTASGESIKAHEFHYGDSDNCGTDFHALKANKSAEWDCVHATDSLYTGFPHIYFYAHKNMAKRFVEKCYGYLKSDNK</sequence>
<dbReference type="CDD" id="cd03130">
    <property type="entry name" value="GATase1_CobB"/>
    <property type="match status" value="1"/>
</dbReference>
<dbReference type="GO" id="GO:0005524">
    <property type="term" value="F:ATP binding"/>
    <property type="evidence" value="ECO:0007669"/>
    <property type="project" value="UniProtKB-UniRule"/>
</dbReference>
<comment type="pathway">
    <text evidence="7">Cofactor biosynthesis; adenosylcobalamin biosynthesis; cob(II)yrinate a,c-diamide from sirohydrochlorin (anaerobic route): step 10/10.</text>
</comment>
<dbReference type="Pfam" id="PF07685">
    <property type="entry name" value="GATase_3"/>
    <property type="match status" value="1"/>
</dbReference>
<evidence type="ECO:0000256" key="7">
    <source>
        <dbReference type="HAMAP-Rule" id="MF_00027"/>
    </source>
</evidence>
<keyword evidence="6 7" id="KW-0315">Glutamine amidotransferase</keyword>
<evidence type="ECO:0000256" key="6">
    <source>
        <dbReference type="ARBA" id="ARBA00022962"/>
    </source>
</evidence>
<organism evidence="10 11">
    <name type="scientific">Anaerocolumna cellulosilytica</name>
    <dbReference type="NCBI Taxonomy" id="433286"/>
    <lineage>
        <taxon>Bacteria</taxon>
        <taxon>Bacillati</taxon>
        <taxon>Bacillota</taxon>
        <taxon>Clostridia</taxon>
        <taxon>Lachnospirales</taxon>
        <taxon>Lachnospiraceae</taxon>
        <taxon>Anaerocolumna</taxon>
    </lineage>
</organism>
<proteinExistence type="inferred from homology"/>
<accession>A0A6S6RBJ4</accession>
<dbReference type="SUPFAM" id="SSF52540">
    <property type="entry name" value="P-loop containing nucleoside triphosphate hydrolases"/>
    <property type="match status" value="1"/>
</dbReference>
<dbReference type="InterPro" id="IPR029062">
    <property type="entry name" value="Class_I_gatase-like"/>
</dbReference>
<comment type="domain">
    <text evidence="7">Comprises of two domains. The C-terminal domain contains the binding site for glutamine and catalyzes the hydrolysis of this substrate to glutamate and ammonia. The N-terminal domain is anticipated to bind ATP and cobyrinate and catalyzes the ultimate synthesis of the diamide product. The ammonia produced via the glutaminase domain is probably translocated to the adjacent domain via a molecular tunnel, where it reacts with an activated intermediate.</text>
</comment>